<keyword evidence="3" id="KW-1185">Reference proteome</keyword>
<dbReference type="GeneID" id="78230598"/>
<sequence length="145" mass="16769">MNAEEMWQAFPDKKADDTYLAWQYGCAQDKLAQLTLQGTKTATASSYPVYKAENEPVPAVGDYSIILDSQNQAVCIIQTTQIDIVPFYQVDEEQAYLEGEGDRTLTYWREVHRTFFESEMQSIHQKFTEDMLVVCERFKIVYPKS</sequence>
<dbReference type="Gene3D" id="3.10.400.10">
    <property type="entry name" value="Sulfate adenylyltransferase"/>
    <property type="match status" value="1"/>
</dbReference>
<dbReference type="EMBL" id="ADKX01000015">
    <property type="protein sequence ID" value="EFW05779.1"/>
    <property type="molecule type" value="Genomic_DNA"/>
</dbReference>
<dbReference type="SUPFAM" id="SSF88697">
    <property type="entry name" value="PUA domain-like"/>
    <property type="match status" value="1"/>
</dbReference>
<dbReference type="PANTHER" id="PTHR39203">
    <property type="entry name" value="CYTOPLASMIC PROTEIN-RELATED"/>
    <property type="match status" value="1"/>
</dbReference>
<dbReference type="AlphaFoldDB" id="E7G860"/>
<dbReference type="InterPro" id="IPR009326">
    <property type="entry name" value="DUF984"/>
</dbReference>
<dbReference type="eggNOG" id="COG4405">
    <property type="taxonomic scope" value="Bacteria"/>
</dbReference>
<evidence type="ECO:0000259" key="1">
    <source>
        <dbReference type="SMART" id="SM01022"/>
    </source>
</evidence>
<dbReference type="PIRSF" id="PIRSF021320">
    <property type="entry name" value="DUF984"/>
    <property type="match status" value="1"/>
</dbReference>
<reference evidence="2 3" key="1">
    <citation type="submission" date="2010-12" db="EMBL/GenBank/DDBJ databases">
        <title>The Genome Sequence of Coprobacillus sp. strain 29_1.</title>
        <authorList>
            <consortium name="The Broad Institute Genome Sequencing Platform"/>
            <person name="Earl A."/>
            <person name="Ward D."/>
            <person name="Feldgarden M."/>
            <person name="Gevers D."/>
            <person name="Daigneault M."/>
            <person name="Sibley C.D."/>
            <person name="White A."/>
            <person name="Strauss J."/>
            <person name="Allen-Vercoe E."/>
            <person name="Young S.K."/>
            <person name="Zeng Q."/>
            <person name="Gargeya S."/>
            <person name="Fitzgerald M."/>
            <person name="Haas B."/>
            <person name="Abouelleil A."/>
            <person name="Alvarado L."/>
            <person name="Arachchi H.M."/>
            <person name="Berlin A."/>
            <person name="Brown A."/>
            <person name="Chapman S.B."/>
            <person name="Chen Z."/>
            <person name="Dunbar C."/>
            <person name="Freedman E."/>
            <person name="Gearin G."/>
            <person name="Gellesch M."/>
            <person name="Goldberg J."/>
            <person name="Griggs A."/>
            <person name="Gujja S."/>
            <person name="Heilman E."/>
            <person name="Heiman D."/>
            <person name="Howarth C."/>
            <person name="Larson L."/>
            <person name="Lui A."/>
            <person name="MacDonald P.J.P."/>
            <person name="Mehta T."/>
            <person name="Montmayeur A."/>
            <person name="Murphy C."/>
            <person name="Neiman D."/>
            <person name="Pearson M."/>
            <person name="Priest M."/>
            <person name="Roberts A."/>
            <person name="Saif S."/>
            <person name="Shea T."/>
            <person name="Shenoy N."/>
            <person name="Sisk P."/>
            <person name="Stolte C."/>
            <person name="Sykes S."/>
            <person name="White J."/>
            <person name="Yandava C."/>
            <person name="Nusbaum C."/>
            <person name="Birren B."/>
        </authorList>
    </citation>
    <scope>NUCLEOTIDE SEQUENCE [LARGE SCALE GENOMIC DNA]</scope>
    <source>
        <strain evidence="2 3">29_1</strain>
    </source>
</reference>
<dbReference type="Pfam" id="PF04266">
    <property type="entry name" value="ASCH"/>
    <property type="match status" value="1"/>
</dbReference>
<dbReference type="InterPro" id="IPR007374">
    <property type="entry name" value="ASCH_domain"/>
</dbReference>
<dbReference type="CDD" id="cd06553">
    <property type="entry name" value="ASCH_Ef3133_like"/>
    <property type="match status" value="1"/>
</dbReference>
<dbReference type="HOGENOM" id="CLU_102450_0_1_9"/>
<feature type="domain" description="ASCH" evidence="1">
    <location>
        <begin position="22"/>
        <end position="142"/>
    </location>
</feature>
<dbReference type="Proteomes" id="UP000003157">
    <property type="component" value="Unassembled WGS sequence"/>
</dbReference>
<proteinExistence type="predicted"/>
<dbReference type="SMART" id="SM01022">
    <property type="entry name" value="ASCH"/>
    <property type="match status" value="1"/>
</dbReference>
<name>E7G860_9FIRM</name>
<organism evidence="2 3">
    <name type="scientific">Coprobacillus cateniformis</name>
    <dbReference type="NCBI Taxonomy" id="100884"/>
    <lineage>
        <taxon>Bacteria</taxon>
        <taxon>Bacillati</taxon>
        <taxon>Bacillota</taxon>
        <taxon>Erysipelotrichia</taxon>
        <taxon>Erysipelotrichales</taxon>
        <taxon>Coprobacillaceae</taxon>
        <taxon>Coprobacillus</taxon>
    </lineage>
</organism>
<evidence type="ECO:0000313" key="3">
    <source>
        <dbReference type="Proteomes" id="UP000003157"/>
    </source>
</evidence>
<dbReference type="STRING" id="100884.GCA_000269565_02795"/>
<comment type="caution">
    <text evidence="2">The sequence shown here is derived from an EMBL/GenBank/DDBJ whole genome shotgun (WGS) entry which is preliminary data.</text>
</comment>
<dbReference type="RefSeq" id="WP_008788064.1">
    <property type="nucleotide sequence ID" value="NZ_AKCB01000002.1"/>
</dbReference>
<protein>
    <submittedName>
        <fullName evidence="2">Asch domain superfamily protein</fullName>
    </submittedName>
</protein>
<dbReference type="OrthoDB" id="9807542at2"/>
<evidence type="ECO:0000313" key="2">
    <source>
        <dbReference type="EMBL" id="EFW05779.1"/>
    </source>
</evidence>
<gene>
    <name evidence="2" type="ORF">HMPREF9488_00948</name>
</gene>
<dbReference type="InterPro" id="IPR015947">
    <property type="entry name" value="PUA-like_sf"/>
</dbReference>
<accession>E7G860</accession>
<dbReference type="PANTHER" id="PTHR39203:SF1">
    <property type="entry name" value="CYTOPLASMIC PROTEIN"/>
    <property type="match status" value="1"/>
</dbReference>